<dbReference type="PANTHER" id="PTHR35268:SF1">
    <property type="entry name" value="UBIQUINOL-CYTOCHROME-C REDUCTASE COMPLEX ASSEMBLY FACTOR 4"/>
    <property type="match status" value="1"/>
</dbReference>
<evidence type="ECO:0000256" key="2">
    <source>
        <dbReference type="ARBA" id="ARBA00022448"/>
    </source>
</evidence>
<dbReference type="PRINTS" id="PR02042">
    <property type="entry name" value="CCSMST1"/>
</dbReference>
<comment type="similarity">
    <text evidence="11">Belongs to the UQCC4 family.</text>
</comment>
<evidence type="ECO:0000256" key="12">
    <source>
        <dbReference type="SAM" id="MobiDB-lite"/>
    </source>
</evidence>
<evidence type="ECO:0000313" key="14">
    <source>
        <dbReference type="EMBL" id="CAD7683371.1"/>
    </source>
</evidence>
<proteinExistence type="inferred from homology"/>
<dbReference type="InterPro" id="IPR029160">
    <property type="entry name" value="UQCC4"/>
</dbReference>
<protein>
    <submittedName>
        <fullName evidence="14">(raccoon dog) hypothetical protein</fullName>
    </submittedName>
</protein>
<name>A0A811Z3S4_NYCPR</name>
<dbReference type="EMBL" id="CAJHUB010000755">
    <property type="protein sequence ID" value="CAD7683371.1"/>
    <property type="molecule type" value="Genomic_DNA"/>
</dbReference>
<feature type="transmembrane region" description="Helical" evidence="13">
    <location>
        <begin position="70"/>
        <end position="89"/>
    </location>
</feature>
<evidence type="ECO:0000256" key="4">
    <source>
        <dbReference type="ARBA" id="ARBA00022692"/>
    </source>
</evidence>
<evidence type="ECO:0000256" key="13">
    <source>
        <dbReference type="SAM" id="Phobius"/>
    </source>
</evidence>
<keyword evidence="7" id="KW-0249">Electron transport</keyword>
<dbReference type="InterPro" id="IPR023248">
    <property type="entry name" value="UQCC4_vert"/>
</dbReference>
<dbReference type="GO" id="GO:0005743">
    <property type="term" value="C:mitochondrial inner membrane"/>
    <property type="evidence" value="ECO:0007669"/>
    <property type="project" value="UniProtKB-SubCell"/>
</dbReference>
<keyword evidence="5" id="KW-0732">Signal</keyword>
<evidence type="ECO:0000256" key="5">
    <source>
        <dbReference type="ARBA" id="ARBA00022729"/>
    </source>
</evidence>
<evidence type="ECO:0000256" key="9">
    <source>
        <dbReference type="ARBA" id="ARBA00023128"/>
    </source>
</evidence>
<keyword evidence="15" id="KW-1185">Reference proteome</keyword>
<organism evidence="14 15">
    <name type="scientific">Nyctereutes procyonoides</name>
    <name type="common">Raccoon dog</name>
    <name type="synonym">Canis procyonoides</name>
    <dbReference type="NCBI Taxonomy" id="34880"/>
    <lineage>
        <taxon>Eukaryota</taxon>
        <taxon>Metazoa</taxon>
        <taxon>Chordata</taxon>
        <taxon>Craniata</taxon>
        <taxon>Vertebrata</taxon>
        <taxon>Euteleostomi</taxon>
        <taxon>Mammalia</taxon>
        <taxon>Eutheria</taxon>
        <taxon>Laurasiatheria</taxon>
        <taxon>Carnivora</taxon>
        <taxon>Caniformia</taxon>
        <taxon>Canidae</taxon>
        <taxon>Nyctereutes</taxon>
    </lineage>
</organism>
<keyword evidence="4 13" id="KW-0812">Transmembrane</keyword>
<dbReference type="Pfam" id="PF15013">
    <property type="entry name" value="CCSMST1"/>
    <property type="match status" value="1"/>
</dbReference>
<keyword evidence="3" id="KW-0679">Respiratory chain</keyword>
<keyword evidence="6" id="KW-0999">Mitochondrion inner membrane</keyword>
<accession>A0A811Z3S4</accession>
<evidence type="ECO:0000256" key="3">
    <source>
        <dbReference type="ARBA" id="ARBA00022660"/>
    </source>
</evidence>
<dbReference type="AlphaFoldDB" id="A0A811Z3S4"/>
<keyword evidence="10 13" id="KW-0472">Membrane</keyword>
<comment type="subcellular location">
    <subcellularLocation>
        <location evidence="1">Mitochondrion inner membrane</location>
        <topology evidence="1">Single-pass membrane protein</topology>
    </subcellularLocation>
</comment>
<evidence type="ECO:0000256" key="11">
    <source>
        <dbReference type="ARBA" id="ARBA00034713"/>
    </source>
</evidence>
<evidence type="ECO:0000313" key="15">
    <source>
        <dbReference type="Proteomes" id="UP000645828"/>
    </source>
</evidence>
<evidence type="ECO:0000256" key="8">
    <source>
        <dbReference type="ARBA" id="ARBA00022989"/>
    </source>
</evidence>
<feature type="compositionally biased region" description="Low complexity" evidence="12">
    <location>
        <begin position="116"/>
        <end position="127"/>
    </location>
</feature>
<keyword evidence="8 13" id="KW-1133">Transmembrane helix</keyword>
<evidence type="ECO:0000256" key="1">
    <source>
        <dbReference type="ARBA" id="ARBA00004434"/>
    </source>
</evidence>
<sequence>MSGVLCAPAAGAVRAARFVRWVSRTPRSPRATEGDEEDEADRPIQFSSSRAHPARWSVQHSLGQGQQRPWWRVLPFSLTLMALVVWCFLRQETGTDRWLRRVLGEEAAEPADGAREPGAAAGERARS</sequence>
<keyword evidence="2" id="KW-0813">Transport</keyword>
<dbReference type="PANTHER" id="PTHR35268">
    <property type="entry name" value="PROTEIN CCSMST1"/>
    <property type="match status" value="1"/>
</dbReference>
<comment type="caution">
    <text evidence="14">The sequence shown here is derived from an EMBL/GenBank/DDBJ whole genome shotgun (WGS) entry which is preliminary data.</text>
</comment>
<keyword evidence="9" id="KW-0496">Mitochondrion</keyword>
<gene>
    <name evidence="14" type="ORF">NYPRO_LOCUS16163</name>
</gene>
<dbReference type="Proteomes" id="UP000645828">
    <property type="component" value="Unassembled WGS sequence"/>
</dbReference>
<evidence type="ECO:0000256" key="10">
    <source>
        <dbReference type="ARBA" id="ARBA00023136"/>
    </source>
</evidence>
<feature type="region of interest" description="Disordered" evidence="12">
    <location>
        <begin position="104"/>
        <end position="127"/>
    </location>
</feature>
<feature type="region of interest" description="Disordered" evidence="12">
    <location>
        <begin position="25"/>
        <end position="58"/>
    </location>
</feature>
<evidence type="ECO:0000256" key="6">
    <source>
        <dbReference type="ARBA" id="ARBA00022792"/>
    </source>
</evidence>
<evidence type="ECO:0000256" key="7">
    <source>
        <dbReference type="ARBA" id="ARBA00022982"/>
    </source>
</evidence>
<reference evidence="14" key="1">
    <citation type="submission" date="2020-12" db="EMBL/GenBank/DDBJ databases">
        <authorList>
            <consortium name="Molecular Ecology Group"/>
        </authorList>
    </citation>
    <scope>NUCLEOTIDE SEQUENCE</scope>
    <source>
        <strain evidence="14">TBG_1078</strain>
    </source>
</reference>